<dbReference type="GeneTree" id="ENSGT00390000015784"/>
<reference evidence="2" key="1">
    <citation type="submission" date="2012-01" db="EMBL/GenBank/DDBJ databases">
        <title>The Genome Sequence of Oreochromis niloticus (Nile Tilapia).</title>
        <authorList>
            <consortium name="Broad Institute Genome Assembly Team"/>
            <consortium name="Broad Institute Sequencing Platform"/>
            <person name="Di Palma F."/>
            <person name="Johnson J."/>
            <person name="Lander E.S."/>
            <person name="Lindblad-Toh K."/>
        </authorList>
    </citation>
    <scope>NUCLEOTIDE SEQUENCE [LARGE SCALE GENOMIC DNA]</scope>
</reference>
<organism evidence="1 2">
    <name type="scientific">Oreochromis niloticus</name>
    <name type="common">Nile tilapia</name>
    <name type="synonym">Tilapia nilotica</name>
    <dbReference type="NCBI Taxonomy" id="8128"/>
    <lineage>
        <taxon>Eukaryota</taxon>
        <taxon>Metazoa</taxon>
        <taxon>Chordata</taxon>
        <taxon>Craniata</taxon>
        <taxon>Vertebrata</taxon>
        <taxon>Euteleostomi</taxon>
        <taxon>Actinopterygii</taxon>
        <taxon>Neopterygii</taxon>
        <taxon>Teleostei</taxon>
        <taxon>Neoteleostei</taxon>
        <taxon>Acanthomorphata</taxon>
        <taxon>Ovalentaria</taxon>
        <taxon>Cichlomorphae</taxon>
        <taxon>Cichliformes</taxon>
        <taxon>Cichlidae</taxon>
        <taxon>African cichlids</taxon>
        <taxon>Pseudocrenilabrinae</taxon>
        <taxon>Oreochromini</taxon>
        <taxon>Oreochromis</taxon>
    </lineage>
</organism>
<evidence type="ECO:0000313" key="1">
    <source>
        <dbReference type="Ensembl" id="ENSONIP00000036542.1"/>
    </source>
</evidence>
<reference evidence="1" key="2">
    <citation type="submission" date="2025-08" db="UniProtKB">
        <authorList>
            <consortium name="Ensembl"/>
        </authorList>
    </citation>
    <scope>IDENTIFICATION</scope>
</reference>
<dbReference type="PANTHER" id="PTHR15827:SF2">
    <property type="entry name" value="CYCLIN-DEPENDENT KINASE 2-INTERACTING PROTEIN"/>
    <property type="match status" value="1"/>
</dbReference>
<dbReference type="InterPro" id="IPR023250">
    <property type="entry name" value="Cyclin-dep_Kinase_2_interact"/>
</dbReference>
<reference evidence="1" key="3">
    <citation type="submission" date="2025-09" db="UniProtKB">
        <authorList>
            <consortium name="Ensembl"/>
        </authorList>
    </citation>
    <scope>IDENTIFICATION</scope>
</reference>
<dbReference type="Ensembl" id="ENSONIT00000085414.1">
    <property type="protein sequence ID" value="ENSONIP00000036542.1"/>
    <property type="gene ID" value="ENSONIG00000013887.2"/>
</dbReference>
<name>A0A669BMD6_ORENI</name>
<sequence>MLNLLHGGLGLVTSAAITGSARKIKDNAADWHNMMLRWDRLNEDGFMAAASIECQVLMDHVIDQSEICFQCSERSTSCVTSFLVSRQAAVVTKMDRLMTSQRGVEDLEAFQFGAEGRKTPLFHSWSTREFGEISQVLLDSFRRELLLKQTILQEVAHTVTSDLCMVFLSGWLHQPFIPTQSRLRLEALLLETGHRPL</sequence>
<evidence type="ECO:0000313" key="2">
    <source>
        <dbReference type="Proteomes" id="UP000005207"/>
    </source>
</evidence>
<dbReference type="PRINTS" id="PR02040">
    <property type="entry name" value="CDK2IP"/>
</dbReference>
<dbReference type="Proteomes" id="UP000005207">
    <property type="component" value="Linkage group LG19"/>
</dbReference>
<dbReference type="OMA" id="KLFTTWP"/>
<dbReference type="AlphaFoldDB" id="A0A669BMD6"/>
<proteinExistence type="predicted"/>
<dbReference type="PANTHER" id="PTHR15827">
    <property type="entry name" value="CYCLIN-DEPENDENT KINASE 2-INTERACTING PROTEIN"/>
    <property type="match status" value="1"/>
</dbReference>
<keyword evidence="2" id="KW-1185">Reference proteome</keyword>
<protein>
    <submittedName>
        <fullName evidence="1">Cyclin dependent kinase 2 interacting protein</fullName>
    </submittedName>
</protein>
<accession>A0A669BMD6</accession>